<evidence type="ECO:0000256" key="16">
    <source>
        <dbReference type="ARBA" id="ARBA00082714"/>
    </source>
</evidence>
<dbReference type="PANTHER" id="PTHR11472:SF47">
    <property type="entry name" value="FANCONI ANEMIA GROUP J PROTEIN"/>
    <property type="match status" value="1"/>
</dbReference>
<keyword evidence="5" id="KW-0479">Metal-binding</keyword>
<evidence type="ECO:0000256" key="13">
    <source>
        <dbReference type="ARBA" id="ARBA00023204"/>
    </source>
</evidence>
<evidence type="ECO:0000256" key="3">
    <source>
        <dbReference type="ARBA" id="ARBA00008792"/>
    </source>
</evidence>
<evidence type="ECO:0000256" key="9">
    <source>
        <dbReference type="ARBA" id="ARBA00022806"/>
    </source>
</evidence>
<evidence type="ECO:0000313" key="20">
    <source>
        <dbReference type="Proteomes" id="UP000594261"/>
    </source>
</evidence>
<dbReference type="SMART" id="SM00488">
    <property type="entry name" value="DEXDc2"/>
    <property type="match status" value="1"/>
</dbReference>
<organism evidence="19 20">
    <name type="scientific">Quercus lobata</name>
    <name type="common">Valley oak</name>
    <dbReference type="NCBI Taxonomy" id="97700"/>
    <lineage>
        <taxon>Eukaryota</taxon>
        <taxon>Viridiplantae</taxon>
        <taxon>Streptophyta</taxon>
        <taxon>Embryophyta</taxon>
        <taxon>Tracheophyta</taxon>
        <taxon>Spermatophyta</taxon>
        <taxon>Magnoliopsida</taxon>
        <taxon>eudicotyledons</taxon>
        <taxon>Gunneridae</taxon>
        <taxon>Pentapetalae</taxon>
        <taxon>rosids</taxon>
        <taxon>fabids</taxon>
        <taxon>Fagales</taxon>
        <taxon>Fagaceae</taxon>
        <taxon>Quercus</taxon>
    </lineage>
</organism>
<keyword evidence="6" id="KW-0547">Nucleotide-binding</keyword>
<evidence type="ECO:0000256" key="6">
    <source>
        <dbReference type="ARBA" id="ARBA00022741"/>
    </source>
</evidence>
<reference evidence="20" key="1">
    <citation type="journal article" date="2016" name="G3 (Bethesda)">
        <title>First Draft Assembly and Annotation of the Genome of a California Endemic Oak Quercus lobata Nee (Fagaceae).</title>
        <authorList>
            <person name="Sork V.L."/>
            <person name="Fitz-Gibbon S.T."/>
            <person name="Puiu D."/>
            <person name="Crepeau M."/>
            <person name="Gugger P.F."/>
            <person name="Sherman R."/>
            <person name="Stevens K."/>
            <person name="Langley C.H."/>
            <person name="Pellegrini M."/>
            <person name="Salzberg S.L."/>
        </authorList>
    </citation>
    <scope>NUCLEOTIDE SEQUENCE [LARGE SCALE GENOMIC DNA]</scope>
    <source>
        <strain evidence="20">cv. SW786</strain>
    </source>
</reference>
<dbReference type="CDD" id="cd18788">
    <property type="entry name" value="SF2_C_XPD"/>
    <property type="match status" value="1"/>
</dbReference>
<dbReference type="EnsemblPlants" id="QL02p014921:mrna">
    <property type="protein sequence ID" value="QL02p014921:mrna"/>
    <property type="gene ID" value="QL02p014921"/>
</dbReference>
<dbReference type="InterPro" id="IPR045028">
    <property type="entry name" value="DinG/Rad3-like"/>
</dbReference>
<evidence type="ECO:0000256" key="8">
    <source>
        <dbReference type="ARBA" id="ARBA00022801"/>
    </source>
</evidence>
<dbReference type="GO" id="GO:0003678">
    <property type="term" value="F:DNA helicase activity"/>
    <property type="evidence" value="ECO:0007669"/>
    <property type="project" value="InterPro"/>
</dbReference>
<evidence type="ECO:0000256" key="4">
    <source>
        <dbReference type="ARBA" id="ARBA00022485"/>
    </source>
</evidence>
<keyword evidence="15" id="KW-0539">Nucleus</keyword>
<dbReference type="InterPro" id="IPR014013">
    <property type="entry name" value="Helic_SF1/SF2_ATP-bd_DinG/Rad3"/>
</dbReference>
<feature type="region of interest" description="Disordered" evidence="17">
    <location>
        <begin position="111"/>
        <end position="147"/>
    </location>
</feature>
<keyword evidence="4" id="KW-0004">4Fe-4S</keyword>
<dbReference type="InterPro" id="IPR010614">
    <property type="entry name" value="RAD3-like_helicase_DEAD"/>
</dbReference>
<comment type="cofactor">
    <cofactor evidence="1">
        <name>[4Fe-4S] cluster</name>
        <dbReference type="ChEBI" id="CHEBI:49883"/>
    </cofactor>
</comment>
<keyword evidence="12" id="KW-0411">Iron-sulfur</keyword>
<dbReference type="FunCoup" id="A0A7N2KT57">
    <property type="interactions" value="796"/>
</dbReference>
<keyword evidence="9" id="KW-0347">Helicase</keyword>
<dbReference type="Proteomes" id="UP000594261">
    <property type="component" value="Chromosome 2"/>
</dbReference>
<evidence type="ECO:0000256" key="2">
    <source>
        <dbReference type="ARBA" id="ARBA00004123"/>
    </source>
</evidence>
<evidence type="ECO:0000256" key="17">
    <source>
        <dbReference type="SAM" id="MobiDB-lite"/>
    </source>
</evidence>
<keyword evidence="13" id="KW-0234">DNA repair</keyword>
<reference evidence="19" key="2">
    <citation type="submission" date="2021-01" db="UniProtKB">
        <authorList>
            <consortium name="EnsemblPlants"/>
        </authorList>
    </citation>
    <scope>IDENTIFICATION</scope>
</reference>
<dbReference type="Pfam" id="PF13307">
    <property type="entry name" value="Helicase_C_2"/>
    <property type="match status" value="1"/>
</dbReference>
<dbReference type="GO" id="GO:0005524">
    <property type="term" value="F:ATP binding"/>
    <property type="evidence" value="ECO:0007669"/>
    <property type="project" value="UniProtKB-KW"/>
</dbReference>
<dbReference type="Pfam" id="PF06733">
    <property type="entry name" value="DEAD_2"/>
    <property type="match status" value="1"/>
</dbReference>
<dbReference type="FunFam" id="3.40.50.300:FF:000731">
    <property type="entry name" value="Fanconi anemia group J protein homolog"/>
    <property type="match status" value="1"/>
</dbReference>
<dbReference type="GO" id="GO:1990918">
    <property type="term" value="P:double-strand break repair involved in meiotic recombination"/>
    <property type="evidence" value="ECO:0007669"/>
    <property type="project" value="TreeGrafter"/>
</dbReference>
<name>A0A7N2KT57_QUELO</name>
<keyword evidence="11" id="KW-0408">Iron</keyword>
<dbReference type="InterPro" id="IPR006555">
    <property type="entry name" value="ATP-dep_Helicase_C"/>
</dbReference>
<evidence type="ECO:0000256" key="5">
    <source>
        <dbReference type="ARBA" id="ARBA00022723"/>
    </source>
</evidence>
<dbReference type="GO" id="GO:0051539">
    <property type="term" value="F:4 iron, 4 sulfur cluster binding"/>
    <property type="evidence" value="ECO:0007669"/>
    <property type="project" value="UniProtKB-KW"/>
</dbReference>
<comment type="subcellular location">
    <subcellularLocation>
        <location evidence="2">Nucleus</location>
    </subcellularLocation>
</comment>
<evidence type="ECO:0000256" key="12">
    <source>
        <dbReference type="ARBA" id="ARBA00023014"/>
    </source>
</evidence>
<feature type="domain" description="Helicase ATP-binding" evidence="18">
    <location>
        <begin position="25"/>
        <end position="361"/>
    </location>
</feature>
<evidence type="ECO:0000256" key="14">
    <source>
        <dbReference type="ARBA" id="ARBA00023235"/>
    </source>
</evidence>
<dbReference type="FunFam" id="3.40.50.300:FF:001207">
    <property type="entry name" value="Fanconi anemia group J protein-like isoform E"/>
    <property type="match status" value="1"/>
</dbReference>
<accession>A0A7N2KT57</accession>
<evidence type="ECO:0000259" key="18">
    <source>
        <dbReference type="PROSITE" id="PS51193"/>
    </source>
</evidence>
<dbReference type="SUPFAM" id="SSF52540">
    <property type="entry name" value="P-loop containing nucleoside triphosphate hydrolases"/>
    <property type="match status" value="1"/>
</dbReference>
<evidence type="ECO:0000256" key="10">
    <source>
        <dbReference type="ARBA" id="ARBA00022840"/>
    </source>
</evidence>
<evidence type="ECO:0000256" key="1">
    <source>
        <dbReference type="ARBA" id="ARBA00001966"/>
    </source>
</evidence>
<dbReference type="GO" id="GO:0046872">
    <property type="term" value="F:metal ion binding"/>
    <property type="evidence" value="ECO:0007669"/>
    <property type="project" value="UniProtKB-KW"/>
</dbReference>
<dbReference type="GO" id="GO:0016818">
    <property type="term" value="F:hydrolase activity, acting on acid anhydrides, in phosphorus-containing anhydrides"/>
    <property type="evidence" value="ECO:0007669"/>
    <property type="project" value="InterPro"/>
</dbReference>
<evidence type="ECO:0000256" key="7">
    <source>
        <dbReference type="ARBA" id="ARBA00022763"/>
    </source>
</evidence>
<evidence type="ECO:0000256" key="11">
    <source>
        <dbReference type="ARBA" id="ARBA00023004"/>
    </source>
</evidence>
<sequence length="1402" mass="156554">MVSATPTPPGPDPSIKSSKNVYHIGGIQVEFPYQPYGSQLAFMGRVISTLDRAQRENHCHALLESPTGTGKSLSLLCSTLAWQQSCKLKNQFANLTHSKPNPEAFTDPLAHGGGFVPEVEPSGNAGPENLDPTQSAANNKNQKKKAAPTIYYASRTHSQISQVIREYRKTAYRVPMAVLASRKHYCTNKHIRGKDNIDEECKLLLRDREVGCPEFKNAHKVKGHPSLQKGGCHEAHDIEDLVRVGQVVKGCSYYAARSMADDAQLVFCPYSYVINPVIRGAMDVDIKEAIVILDEAHNIEDIARDAGSVDLEEDILYKLQTELEHLCTVDVLTYQPLYEMTEDLISWIERRKSTLEKRDFQHHISCWTGDKALRELQEANISQQCFPILLECATKAIKAATDLESDVARLSGMSVITLEGLFSSLTYFFSRNGSHIYDYQLALQRCVKRDAGKVGNWTHTFSLWCLNPAVVFRDIADLSLSVILTSGTLSPMNTFSSELGVQFGTCLEAPHVIDVESQVWSAIIPTGPGNYPLNASYKTADAYAFQDALGKSLEEIFNIVPGGCLVFFPSYKLMEKLCNRWSETGQWSQLTTKKSLFVEPRGGSQDDFEPVLKGYYDSIRLGNKPAFGRKSRVKKTDLNHFNTVESPENLKKGAAFLAVFRGKVSEGIDFSDDNARVVIIVGIPFPNMFDIQVSLKKKYNDTHKSSKGLLSGNEWYCNQAFRALNQAAGRCIRHRFDYGAIILLATFDFEGNCFLQADERYQEERNRAYVSKWLRKSIRQYDSFDSSKDRLKLFFEDVKEWVGKNTVNVLQNFDIKEEKSESAIVVGQSKGLRRNENQKLNKSDHYGRKRISMTKYDASLPLQKSQGNVKVQASLKMDEDTSNCIEYVDLECSFQKDTSLCVVQAPGLLFSICYLNFALRCSEDFSMAFSVEDPDVSIVKETPCSTSPGSLSKDENSCSTIIEDSTEFPDHVSVHSICLASEGKSLSGAQCSVVVTPEKNITMNTYSSMPDMESSLNLSVNSHTQKRRKSMGTPLINLIEDEQSDAPNAITPVYTGLTRSSMASKDANRRIEFGLESSCAEHKSKKSSVSRLLTKDNYVASCVPPISFVEKRLQISCFLCKSPLGLPENHLYVMCLLTSSSKVHLASVLKEKLEPHDVNTPTSIQVVMTDILSVHPQLYSRRSEGAPGQGVWCEEDGCVFNTIFCPFCSNPNSCLGVQIVATDASNVHLLNKILFYRAHLEIKNLETSSDKVSEEKNLLPASGSGMEKEAILNSIDKFSYSPQQQNSGGWRTTKSKLKLPKKGLLSNSEAGPRCCLWKLSFQLMCFTPLISFWELSIHQQLLQSPKQQYQHHQCSISYRGTEELVDLAAHDKVKPVGLLQFLVRCSQLDWMTGVYGSNLSCL</sequence>
<keyword evidence="8" id="KW-0378">Hydrolase</keyword>
<keyword evidence="14" id="KW-0413">Isomerase</keyword>
<keyword evidence="20" id="KW-1185">Reference proteome</keyword>
<dbReference type="InterPro" id="IPR006554">
    <property type="entry name" value="Helicase-like_DEXD_c2"/>
</dbReference>
<dbReference type="PROSITE" id="PS51193">
    <property type="entry name" value="HELICASE_ATP_BIND_2"/>
    <property type="match status" value="1"/>
</dbReference>
<comment type="similarity">
    <text evidence="3">Belongs to the DEAD box helicase family. DEAH subfamily.</text>
</comment>
<dbReference type="OMA" id="MDNTEDQ"/>
<evidence type="ECO:0000313" key="19">
    <source>
        <dbReference type="EnsemblPlants" id="QL02p014921:mrna"/>
    </source>
</evidence>
<protein>
    <recommendedName>
        <fullName evidence="16">DNA 5'-3' helicase FANCJ</fullName>
    </recommendedName>
</protein>
<dbReference type="InParanoid" id="A0A7N2KT57"/>
<dbReference type="GO" id="GO:0006289">
    <property type="term" value="P:nucleotide-excision repair"/>
    <property type="evidence" value="ECO:0007669"/>
    <property type="project" value="TreeGrafter"/>
</dbReference>
<dbReference type="InterPro" id="IPR027417">
    <property type="entry name" value="P-loop_NTPase"/>
</dbReference>
<keyword evidence="7" id="KW-0227">DNA damage</keyword>
<dbReference type="Gramene" id="QL02p014921:mrna">
    <property type="protein sequence ID" value="QL02p014921:mrna"/>
    <property type="gene ID" value="QL02p014921"/>
</dbReference>
<dbReference type="GO" id="GO:0005634">
    <property type="term" value="C:nucleus"/>
    <property type="evidence" value="ECO:0007669"/>
    <property type="project" value="UniProtKB-SubCell"/>
</dbReference>
<keyword evidence="10" id="KW-0067">ATP-binding</keyword>
<dbReference type="Gene3D" id="3.40.50.300">
    <property type="entry name" value="P-loop containing nucleotide triphosphate hydrolases"/>
    <property type="match status" value="2"/>
</dbReference>
<dbReference type="PANTHER" id="PTHR11472">
    <property type="entry name" value="DNA REPAIR DEAD HELICASE RAD3/XP-D SUBFAMILY MEMBER"/>
    <property type="match status" value="1"/>
</dbReference>
<dbReference type="GO" id="GO:0003677">
    <property type="term" value="F:DNA binding"/>
    <property type="evidence" value="ECO:0007669"/>
    <property type="project" value="InterPro"/>
</dbReference>
<evidence type="ECO:0000256" key="15">
    <source>
        <dbReference type="ARBA" id="ARBA00023242"/>
    </source>
</evidence>
<proteinExistence type="inferred from homology"/>
<dbReference type="SMART" id="SM00491">
    <property type="entry name" value="HELICc2"/>
    <property type="match status" value="1"/>
</dbReference>